<gene>
    <name evidence="1" type="ORF">Cenrod_0085</name>
</gene>
<protein>
    <submittedName>
        <fullName evidence="1">Uncharacterized protein</fullName>
    </submittedName>
</protein>
<sequence length="91" mass="9920">MLFSPFALVTSAVSALFFVVDVLRLHLLSRGCFGLGAVHALRGVCAFSALRPNRVRQRLLTVAPHTTHRAGPQSAVQQVGSLDKVFRFISM</sequence>
<name>U5N4N1_9BURK</name>
<organism evidence="1 2">
    <name type="scientific">Candidatus Symbiobacter mobilis CR</name>
    <dbReference type="NCBI Taxonomy" id="946483"/>
    <lineage>
        <taxon>Bacteria</taxon>
        <taxon>Pseudomonadati</taxon>
        <taxon>Pseudomonadota</taxon>
        <taxon>Betaproteobacteria</taxon>
        <taxon>Burkholderiales</taxon>
        <taxon>Comamonadaceae</taxon>
    </lineage>
</organism>
<evidence type="ECO:0000313" key="2">
    <source>
        <dbReference type="Proteomes" id="UP000017184"/>
    </source>
</evidence>
<dbReference type="STRING" id="946483.Cenrod_0085"/>
<dbReference type="KEGG" id="cbx:Cenrod_0085"/>
<proteinExistence type="predicted"/>
<evidence type="ECO:0000313" key="1">
    <source>
        <dbReference type="EMBL" id="AGX86220.1"/>
    </source>
</evidence>
<accession>U5N4N1</accession>
<keyword evidence="2" id="KW-1185">Reference proteome</keyword>
<dbReference type="AlphaFoldDB" id="U5N4N1"/>
<dbReference type="HOGENOM" id="CLU_2421534_0_0_4"/>
<dbReference type="Proteomes" id="UP000017184">
    <property type="component" value="Chromosome"/>
</dbReference>
<reference evidence="1 2" key="1">
    <citation type="journal article" date="2013" name="Genome Biol.">
        <title>Genomic analysis reveals key aspects of prokaryotic symbiosis in the phototrophic consortium "Chlorochromatium aggregatum".</title>
        <authorList>
            <person name="Liu Z."/>
            <person name="Muller J."/>
            <person name="Li T."/>
            <person name="Alvey R.M."/>
            <person name="Vogl K."/>
            <person name="Frigaard N.U."/>
            <person name="Rockwell N.C."/>
            <person name="Boyd E.S."/>
            <person name="Tomsho L.P."/>
            <person name="Schuster S.C."/>
            <person name="Henke P."/>
            <person name="Rohde M."/>
            <person name="Overmann J."/>
            <person name="Bryant D.A."/>
        </authorList>
    </citation>
    <scope>NUCLEOTIDE SEQUENCE [LARGE SCALE GENOMIC DNA]</scope>
    <source>
        <strain evidence="1">CR</strain>
    </source>
</reference>
<dbReference type="EMBL" id="CP004885">
    <property type="protein sequence ID" value="AGX86220.1"/>
    <property type="molecule type" value="Genomic_DNA"/>
</dbReference>